<dbReference type="GO" id="GO:0016020">
    <property type="term" value="C:membrane"/>
    <property type="evidence" value="ECO:0007669"/>
    <property type="project" value="TreeGrafter"/>
</dbReference>
<accession>A0A5N6BBC0</accession>
<dbReference type="Gene3D" id="3.20.20.370">
    <property type="entry name" value="Glycoside hydrolase/deacetylase"/>
    <property type="match status" value="1"/>
</dbReference>
<evidence type="ECO:0000256" key="3">
    <source>
        <dbReference type="SAM" id="SignalP"/>
    </source>
</evidence>
<dbReference type="PROSITE" id="PS51677">
    <property type="entry name" value="NODB"/>
    <property type="match status" value="1"/>
</dbReference>
<sequence>MRIGSVLLSLLLLGGCAQARTVSVSGERPGPAGPHPRFGTPRHFDADLLRFRLAGTQRGAPGPRLPAVPPPRHVDCRQHKCVALTFDDGPAEYTGHVLDLLAAHHARATFFILGQMITGETRDFVRRMVAEGHEIGNHSWDHASLPGLSSDGLRRELDRTQEAVRKVTGVTMRLMRPPYGATNQAVDNETKQTGLAQILWAVDTLDWLNRNPTVITQRSAAAKPGDIVLMHDIHPTTVQALPRLLDELDHKGFTYVTVSELLGNPTPGKKYTNR</sequence>
<name>A0A5N6BBC0_9ACTN</name>
<dbReference type="Pfam" id="PF01522">
    <property type="entry name" value="Polysacc_deac_1"/>
    <property type="match status" value="1"/>
</dbReference>
<dbReference type="GO" id="GO:0005975">
    <property type="term" value="P:carbohydrate metabolic process"/>
    <property type="evidence" value="ECO:0007669"/>
    <property type="project" value="InterPro"/>
</dbReference>
<dbReference type="PANTHER" id="PTHR10587:SF133">
    <property type="entry name" value="CHITIN DEACETYLASE 1-RELATED"/>
    <property type="match status" value="1"/>
</dbReference>
<comment type="caution">
    <text evidence="5">The sequence shown here is derived from an EMBL/GenBank/DDBJ whole genome shotgun (WGS) entry which is preliminary data.</text>
</comment>
<dbReference type="InterPro" id="IPR002509">
    <property type="entry name" value="NODB_dom"/>
</dbReference>
<dbReference type="SUPFAM" id="SSF88713">
    <property type="entry name" value="Glycoside hydrolase/deacetylase"/>
    <property type="match status" value="1"/>
</dbReference>
<keyword evidence="6" id="KW-1185">Reference proteome</keyword>
<dbReference type="InterPro" id="IPR011330">
    <property type="entry name" value="Glyco_hydro/deAcase_b/a-brl"/>
</dbReference>
<evidence type="ECO:0000259" key="4">
    <source>
        <dbReference type="PROSITE" id="PS51677"/>
    </source>
</evidence>
<feature type="chain" id="PRO_5024276303" evidence="3">
    <location>
        <begin position="20"/>
        <end position="274"/>
    </location>
</feature>
<keyword evidence="2" id="KW-0378">Hydrolase</keyword>
<feature type="signal peptide" evidence="3">
    <location>
        <begin position="1"/>
        <end position="19"/>
    </location>
</feature>
<dbReference type="Proteomes" id="UP000313066">
    <property type="component" value="Unassembled WGS sequence"/>
</dbReference>
<gene>
    <name evidence="5" type="ORF">FH610_037840</name>
</gene>
<dbReference type="PROSITE" id="PS51257">
    <property type="entry name" value="PROKAR_LIPOPROTEIN"/>
    <property type="match status" value="1"/>
</dbReference>
<dbReference type="PANTHER" id="PTHR10587">
    <property type="entry name" value="GLYCOSYL TRANSFERASE-RELATED"/>
    <property type="match status" value="1"/>
</dbReference>
<organism evidence="5 6">
    <name type="scientific">Microbispora catharanthi</name>
    <dbReference type="NCBI Taxonomy" id="1712871"/>
    <lineage>
        <taxon>Bacteria</taxon>
        <taxon>Bacillati</taxon>
        <taxon>Actinomycetota</taxon>
        <taxon>Actinomycetes</taxon>
        <taxon>Streptosporangiales</taxon>
        <taxon>Streptosporangiaceae</taxon>
        <taxon>Microbispora</taxon>
    </lineage>
</organism>
<keyword evidence="1" id="KW-0479">Metal-binding</keyword>
<evidence type="ECO:0000256" key="1">
    <source>
        <dbReference type="ARBA" id="ARBA00022723"/>
    </source>
</evidence>
<keyword evidence="3" id="KW-0732">Signal</keyword>
<dbReference type="InterPro" id="IPR050248">
    <property type="entry name" value="Polysacc_deacetylase_ArnD"/>
</dbReference>
<dbReference type="EMBL" id="VDMA02000030">
    <property type="protein sequence ID" value="KAB8177323.1"/>
    <property type="molecule type" value="Genomic_DNA"/>
</dbReference>
<dbReference type="RefSeq" id="WP_139580046.1">
    <property type="nucleotide sequence ID" value="NZ_VDMA02000030.1"/>
</dbReference>
<dbReference type="GO" id="GO:0016810">
    <property type="term" value="F:hydrolase activity, acting on carbon-nitrogen (but not peptide) bonds"/>
    <property type="evidence" value="ECO:0007669"/>
    <property type="project" value="InterPro"/>
</dbReference>
<protein>
    <submittedName>
        <fullName evidence="5">Polysaccharide deacetylase family protein</fullName>
    </submittedName>
</protein>
<proteinExistence type="predicted"/>
<evidence type="ECO:0000256" key="2">
    <source>
        <dbReference type="ARBA" id="ARBA00022801"/>
    </source>
</evidence>
<reference evidence="5 6" key="1">
    <citation type="submission" date="2019-10" db="EMBL/GenBank/DDBJ databases">
        <title>Nonomuraea sp. nov., isolated from Phyllanthus amarus.</title>
        <authorList>
            <person name="Klykleung N."/>
            <person name="Tanasupawat S."/>
        </authorList>
    </citation>
    <scope>NUCLEOTIDE SEQUENCE [LARGE SCALE GENOMIC DNA]</scope>
    <source>
        <strain evidence="5 6">CR1-09</strain>
    </source>
</reference>
<feature type="domain" description="NodB homology" evidence="4">
    <location>
        <begin position="80"/>
        <end position="256"/>
    </location>
</feature>
<dbReference type="GO" id="GO:0046872">
    <property type="term" value="F:metal ion binding"/>
    <property type="evidence" value="ECO:0007669"/>
    <property type="project" value="UniProtKB-KW"/>
</dbReference>
<dbReference type="AlphaFoldDB" id="A0A5N6BBC0"/>
<evidence type="ECO:0000313" key="5">
    <source>
        <dbReference type="EMBL" id="KAB8177323.1"/>
    </source>
</evidence>
<evidence type="ECO:0000313" key="6">
    <source>
        <dbReference type="Proteomes" id="UP000313066"/>
    </source>
</evidence>